<dbReference type="InterPro" id="IPR043504">
    <property type="entry name" value="Peptidase_S1_PA_chymotrypsin"/>
</dbReference>
<keyword evidence="1" id="KW-0472">Membrane</keyword>
<keyword evidence="1" id="KW-0812">Transmembrane</keyword>
<dbReference type="AlphaFoldDB" id="A0A9N9U279"/>
<keyword evidence="1" id="KW-1133">Transmembrane helix</keyword>
<evidence type="ECO:0000313" key="3">
    <source>
        <dbReference type="Proteomes" id="UP001153712"/>
    </source>
</evidence>
<sequence>MNQLMRNIDERCQRSFANSQTKYPQILEKKKQRWQRRVHNSFERSRVKRQATPVKMNANCYGNNSNSQKKDCGFVLLTTMLILIGGTTAFLFGYFLPPKIQEEPEPEEEEAANIRRYPTSSLINRAEPIEPPTDSSFDEYNWLASVSMYRYKDQPGSLEFFCTGTIMSPDKVMTGDACLKEYFDMKDLKDAIVRSSSAYFYGGGQIHTVERIFDNPKLKRPFRNVFILEVVPNFNDNTIKPVIVAADSVLRPSTLEGKFVTLGWGGDQDQTEQVEKKRPFTLREWLPEKLTNCKSTPCHNATAASPVCCNQANISNRPLLKIGPVSGKVLVNIRSGNPQIVAIELVHVYKGERTTESDLEYFIDIGDGPFIDWMKTILPSSIEKPNEKIEKHHESSLPIYSTWQTEEYLNDLKFVEMYNPLAKYITDVTEEIHE</sequence>
<dbReference type="Proteomes" id="UP001153712">
    <property type="component" value="Chromosome 9"/>
</dbReference>
<feature type="transmembrane region" description="Helical" evidence="1">
    <location>
        <begin position="74"/>
        <end position="96"/>
    </location>
</feature>
<gene>
    <name evidence="2" type="ORF">PHYEVI_LOCUS11480</name>
</gene>
<evidence type="ECO:0008006" key="4">
    <source>
        <dbReference type="Google" id="ProtNLM"/>
    </source>
</evidence>
<proteinExistence type="predicted"/>
<accession>A0A9N9U279</accession>
<evidence type="ECO:0000256" key="1">
    <source>
        <dbReference type="SAM" id="Phobius"/>
    </source>
</evidence>
<dbReference type="EMBL" id="OU900102">
    <property type="protein sequence ID" value="CAG9865238.1"/>
    <property type="molecule type" value="Genomic_DNA"/>
</dbReference>
<organism evidence="2 3">
    <name type="scientific">Phyllotreta striolata</name>
    <name type="common">Striped flea beetle</name>
    <name type="synonym">Crioceris striolata</name>
    <dbReference type="NCBI Taxonomy" id="444603"/>
    <lineage>
        <taxon>Eukaryota</taxon>
        <taxon>Metazoa</taxon>
        <taxon>Ecdysozoa</taxon>
        <taxon>Arthropoda</taxon>
        <taxon>Hexapoda</taxon>
        <taxon>Insecta</taxon>
        <taxon>Pterygota</taxon>
        <taxon>Neoptera</taxon>
        <taxon>Endopterygota</taxon>
        <taxon>Coleoptera</taxon>
        <taxon>Polyphaga</taxon>
        <taxon>Cucujiformia</taxon>
        <taxon>Chrysomeloidea</taxon>
        <taxon>Chrysomelidae</taxon>
        <taxon>Galerucinae</taxon>
        <taxon>Alticini</taxon>
        <taxon>Phyllotreta</taxon>
    </lineage>
</organism>
<reference evidence="2" key="1">
    <citation type="submission" date="2022-01" db="EMBL/GenBank/DDBJ databases">
        <authorList>
            <person name="King R."/>
        </authorList>
    </citation>
    <scope>NUCLEOTIDE SEQUENCE</scope>
</reference>
<dbReference type="SUPFAM" id="SSF50494">
    <property type="entry name" value="Trypsin-like serine proteases"/>
    <property type="match status" value="1"/>
</dbReference>
<name>A0A9N9U279_PHYSR</name>
<evidence type="ECO:0000313" key="2">
    <source>
        <dbReference type="EMBL" id="CAG9865238.1"/>
    </source>
</evidence>
<dbReference type="InterPro" id="IPR009003">
    <property type="entry name" value="Peptidase_S1_PA"/>
</dbReference>
<protein>
    <recommendedName>
        <fullName evidence="4">Peptidase S1 domain-containing protein</fullName>
    </recommendedName>
</protein>
<dbReference type="Gene3D" id="2.40.10.10">
    <property type="entry name" value="Trypsin-like serine proteases"/>
    <property type="match status" value="2"/>
</dbReference>
<dbReference type="OrthoDB" id="6712639at2759"/>
<keyword evidence="3" id="KW-1185">Reference proteome</keyword>